<dbReference type="GeneID" id="78530684"/>
<dbReference type="OrthoDB" id="9815923at2"/>
<dbReference type="AlphaFoldDB" id="A0A096CKY3"/>
<evidence type="ECO:0000256" key="1">
    <source>
        <dbReference type="ARBA" id="ARBA00038494"/>
    </source>
</evidence>
<dbReference type="InterPro" id="IPR029044">
    <property type="entry name" value="Nucleotide-diphossugar_trans"/>
</dbReference>
<dbReference type="InterPro" id="IPR001173">
    <property type="entry name" value="Glyco_trans_2-like"/>
</dbReference>
<dbReference type="PANTHER" id="PTHR43630">
    <property type="entry name" value="POLY-BETA-1,6-N-ACETYL-D-GLUCOSAMINE SYNTHASE"/>
    <property type="match status" value="1"/>
</dbReference>
<comment type="similarity">
    <text evidence="1">Belongs to the glycosyltransferase 2 family. WaaE/KdtX subfamily.</text>
</comment>
<name>A0A096CKY3_9BACT</name>
<protein>
    <submittedName>
        <fullName evidence="3">Glycosyl transferase family 2</fullName>
    </submittedName>
</protein>
<proteinExistence type="inferred from homology"/>
<dbReference type="CDD" id="cd02511">
    <property type="entry name" value="Beta4Glucosyltransferase"/>
    <property type="match status" value="1"/>
</dbReference>
<gene>
    <name evidence="3" type="ORF">HMPREF0647_00685</name>
</gene>
<keyword evidence="3" id="KW-0808">Transferase</keyword>
<dbReference type="EMBL" id="JRNQ01000002">
    <property type="protein sequence ID" value="KGF45954.1"/>
    <property type="molecule type" value="Genomic_DNA"/>
</dbReference>
<accession>A0A096CKY3</accession>
<dbReference type="Gene3D" id="3.90.550.10">
    <property type="entry name" value="Spore Coat Polysaccharide Biosynthesis Protein SpsA, Chain A"/>
    <property type="match status" value="1"/>
</dbReference>
<dbReference type="RefSeq" id="WP_004336702.1">
    <property type="nucleotide sequence ID" value="NZ_JRNQ01000002.1"/>
</dbReference>
<dbReference type="Proteomes" id="UP000029525">
    <property type="component" value="Unassembled WGS sequence"/>
</dbReference>
<reference evidence="3 4" key="1">
    <citation type="submission" date="2014-07" db="EMBL/GenBank/DDBJ databases">
        <authorList>
            <person name="McCorrison J."/>
            <person name="Sanka R."/>
            <person name="Torralba M."/>
            <person name="Gillis M."/>
            <person name="Haft D.H."/>
            <person name="Methe B."/>
            <person name="Sutton G."/>
            <person name="Nelson K.E."/>
        </authorList>
    </citation>
    <scope>NUCLEOTIDE SEQUENCE [LARGE SCALE GENOMIC DNA]</scope>
    <source>
        <strain evidence="3 4">DNF00320</strain>
    </source>
</reference>
<comment type="caution">
    <text evidence="3">The sequence shown here is derived from an EMBL/GenBank/DDBJ whole genome shotgun (WGS) entry which is preliminary data.</text>
</comment>
<dbReference type="SUPFAM" id="SSF53448">
    <property type="entry name" value="Nucleotide-diphospho-sugar transferases"/>
    <property type="match status" value="1"/>
</dbReference>
<dbReference type="GO" id="GO:0016740">
    <property type="term" value="F:transferase activity"/>
    <property type="evidence" value="ECO:0007669"/>
    <property type="project" value="UniProtKB-KW"/>
</dbReference>
<evidence type="ECO:0000259" key="2">
    <source>
        <dbReference type="Pfam" id="PF00535"/>
    </source>
</evidence>
<feature type="domain" description="Glycosyltransferase 2-like" evidence="2">
    <location>
        <begin position="8"/>
        <end position="108"/>
    </location>
</feature>
<dbReference type="Pfam" id="PF00535">
    <property type="entry name" value="Glycos_transf_2"/>
    <property type="match status" value="1"/>
</dbReference>
<evidence type="ECO:0000313" key="4">
    <source>
        <dbReference type="Proteomes" id="UP000029525"/>
    </source>
</evidence>
<organism evidence="3 4">
    <name type="scientific">Prevotella bivia DNF00320</name>
    <dbReference type="NCBI Taxonomy" id="1401068"/>
    <lineage>
        <taxon>Bacteria</taxon>
        <taxon>Pseudomonadati</taxon>
        <taxon>Bacteroidota</taxon>
        <taxon>Bacteroidia</taxon>
        <taxon>Bacteroidales</taxon>
        <taxon>Prevotellaceae</taxon>
        <taxon>Prevotella</taxon>
    </lineage>
</organism>
<evidence type="ECO:0000313" key="3">
    <source>
        <dbReference type="EMBL" id="KGF45954.1"/>
    </source>
</evidence>
<dbReference type="PANTHER" id="PTHR43630:SF2">
    <property type="entry name" value="GLYCOSYLTRANSFERASE"/>
    <property type="match status" value="1"/>
</dbReference>
<sequence length="256" mass="30286">MAQDNKISVVINTYNAEKHLREVLDSVKDFDEIVICDMESKDNTLAIAREYGCKIVTFEKKNYTIVEPARNFAVQSATHSWVLVTDADELVTPELRQYLYQYIATPNCPEGLFIPRRNRDMNVLDMGRLRDFQLRFFRRDKVYWPPLIHSIPEIEGKTTKLVDNDKAVFNHLDENYLHDRMEKLNRYSDEELDKRANKQYGLGALIWRPTWRFFKAYVMDQQYKKGLPGLISSYLSGFYQFLIVAKTIEKRKYKTK</sequence>